<evidence type="ECO:0000256" key="3">
    <source>
        <dbReference type="ARBA" id="ARBA00023054"/>
    </source>
</evidence>
<dbReference type="Pfam" id="PF02646">
    <property type="entry name" value="RmuC"/>
    <property type="match status" value="1"/>
</dbReference>
<sequence>MDAFILEPWMILLFFSLLLLGCCYGCLIIGKGLGKKSGYDSGISTGFESGFESGQQQLQVENALLKQKLQHQQQQQVQQQQYNQELHQQQKQAFENLSNKIFNEKQQQNKQGLDAILHPFKDQLEGLRKKVEDVYLHDTKDRAVLKSQISELYRLNQTMTAEASALSKALRGDKKAQGNWGELVLETVLERSGLRLGEEYVREQNHKADNGQNYRPDVIINLPENKHIIVDAKVSLNAYNDYVNADDDALQNQFLKQHVDAIRNHIKALSAKAYQHLPGLHSPDFVFMFMPIEPAFVAAFQHDEQLFMDAFDQRIVVVTPTTLLASLRTIESLWAIERRGRSADELSQQAGKVYDRLRIVVEKMDKLGSQLNSAQKTYDETYSSLAQGRGNLVNTANQFVELGVRIKKKIPQPAADNSGQKETSNDLK</sequence>
<dbReference type="STRING" id="698738.OLEAN_C04840"/>
<evidence type="ECO:0000313" key="6">
    <source>
        <dbReference type="EMBL" id="CCK74660.1"/>
    </source>
</evidence>
<protein>
    <recommendedName>
        <fullName evidence="8">DNA recombination protein RmuC</fullName>
    </recommendedName>
</protein>
<evidence type="ECO:0000256" key="2">
    <source>
        <dbReference type="ARBA" id="ARBA00009840"/>
    </source>
</evidence>
<evidence type="ECO:0008006" key="8">
    <source>
        <dbReference type="Google" id="ProtNLM"/>
    </source>
</evidence>
<dbReference type="KEGG" id="oai:OLEAN_C04840"/>
<comment type="function">
    <text evidence="1">Involved in DNA recombination.</text>
</comment>
<dbReference type="Proteomes" id="UP000032749">
    <property type="component" value="Chromosome"/>
</dbReference>
<dbReference type="HOGENOM" id="CLU_024057_0_1_6"/>
<dbReference type="OrthoDB" id="9765111at2"/>
<evidence type="ECO:0000256" key="1">
    <source>
        <dbReference type="ARBA" id="ARBA00003416"/>
    </source>
</evidence>
<comment type="similarity">
    <text evidence="2">Belongs to the RmuC family.</text>
</comment>
<accession>R4YKA9</accession>
<evidence type="ECO:0000256" key="5">
    <source>
        <dbReference type="SAM" id="Coils"/>
    </source>
</evidence>
<gene>
    <name evidence="6" type="ORF">OLEAN_C04840</name>
</gene>
<dbReference type="PATRIC" id="fig|698738.3.peg.500"/>
<dbReference type="PANTHER" id="PTHR30563">
    <property type="entry name" value="DNA RECOMBINATION PROTEIN RMUC"/>
    <property type="match status" value="1"/>
</dbReference>
<feature type="coiled-coil region" evidence="5">
    <location>
        <begin position="55"/>
        <end position="92"/>
    </location>
</feature>
<name>R4YKA9_OLEAN</name>
<proteinExistence type="inferred from homology"/>
<evidence type="ECO:0000256" key="4">
    <source>
        <dbReference type="ARBA" id="ARBA00023172"/>
    </source>
</evidence>
<evidence type="ECO:0000313" key="7">
    <source>
        <dbReference type="Proteomes" id="UP000032749"/>
    </source>
</evidence>
<dbReference type="PANTHER" id="PTHR30563:SF0">
    <property type="entry name" value="DNA RECOMBINATION PROTEIN RMUC"/>
    <property type="match status" value="1"/>
</dbReference>
<organism evidence="6 7">
    <name type="scientific">Oleispira antarctica RB-8</name>
    <dbReference type="NCBI Taxonomy" id="698738"/>
    <lineage>
        <taxon>Bacteria</taxon>
        <taxon>Pseudomonadati</taxon>
        <taxon>Pseudomonadota</taxon>
        <taxon>Gammaproteobacteria</taxon>
        <taxon>Oceanospirillales</taxon>
        <taxon>Oceanospirillaceae</taxon>
        <taxon>Oleispira</taxon>
    </lineage>
</organism>
<dbReference type="AlphaFoldDB" id="R4YKA9"/>
<dbReference type="EMBL" id="FO203512">
    <property type="protein sequence ID" value="CCK74660.1"/>
    <property type="molecule type" value="Genomic_DNA"/>
</dbReference>
<keyword evidence="4" id="KW-0233">DNA recombination</keyword>
<keyword evidence="7" id="KW-1185">Reference proteome</keyword>
<dbReference type="GO" id="GO:0006310">
    <property type="term" value="P:DNA recombination"/>
    <property type="evidence" value="ECO:0007669"/>
    <property type="project" value="UniProtKB-KW"/>
</dbReference>
<dbReference type="InterPro" id="IPR003798">
    <property type="entry name" value="DNA_recombination_RmuC"/>
</dbReference>
<reference evidence="6 7" key="1">
    <citation type="journal article" date="2013" name="Nat. Commun.">
        <title>Genome sequence and functional genomic analysis of the oil-degrading bacterium Oleispira antarctica.</title>
        <authorList>
            <person name="Kube M."/>
            <person name="Chernikova T.N."/>
            <person name="Al-Ramahi Y."/>
            <person name="Beloqui A."/>
            <person name="Lopez-Cortez N."/>
            <person name="Guazzaroni M.E."/>
            <person name="Heipieper H.J."/>
            <person name="Klages S."/>
            <person name="Kotsyurbenko O.R."/>
            <person name="Langer I."/>
            <person name="Nechitaylo T.Y."/>
            <person name="Lunsdorf H."/>
            <person name="Fernandez M."/>
            <person name="Juarez S."/>
            <person name="Ciordia S."/>
            <person name="Singer A."/>
            <person name="Kagan O."/>
            <person name="Egorova O."/>
            <person name="Petit P.A."/>
            <person name="Stogios P."/>
            <person name="Kim Y."/>
            <person name="Tchigvintsev A."/>
            <person name="Flick R."/>
            <person name="Denaro R."/>
            <person name="Genovese M."/>
            <person name="Albar J.P."/>
            <person name="Reva O.N."/>
            <person name="Martinez-Gomariz M."/>
            <person name="Tran H."/>
            <person name="Ferrer M."/>
            <person name="Savchenko A."/>
            <person name="Yakunin A.F."/>
            <person name="Yakimov M.M."/>
            <person name="Golyshina O.V."/>
            <person name="Reinhardt R."/>
            <person name="Golyshin P.N."/>
        </authorList>
    </citation>
    <scope>NUCLEOTIDE SEQUENCE [LARGE SCALE GENOMIC DNA]</scope>
</reference>
<keyword evidence="3 5" id="KW-0175">Coiled coil</keyword>